<dbReference type="GO" id="GO:0016592">
    <property type="term" value="C:mediator complex"/>
    <property type="evidence" value="ECO:0007669"/>
    <property type="project" value="InterPro"/>
</dbReference>
<evidence type="ECO:0000256" key="3">
    <source>
        <dbReference type="ARBA" id="ARBA00023015"/>
    </source>
</evidence>
<dbReference type="Pfam" id="PF10744">
    <property type="entry name" value="Med1"/>
    <property type="match status" value="1"/>
</dbReference>
<comment type="function">
    <text evidence="7">Component of the Mediator complex, a coactivator involved in the regulated transcription of nearly all RNA polymerase II-dependent genes. Mediator functions as a bridge to convey information from gene-specific regulatory proteins to the basal RNA polymerase II transcription machinery. Mediator is recruited to promoters by direct interactions with regulatory proteins and serves as a scaffold for the assembly of a functional preinitiation complex with RNA polymerase II and the general transcription factors.</text>
</comment>
<feature type="region of interest" description="Disordered" evidence="8">
    <location>
        <begin position="1"/>
        <end position="70"/>
    </location>
</feature>
<keyword evidence="5 7" id="KW-0804">Transcription</keyword>
<comment type="subcellular location">
    <subcellularLocation>
        <location evidence="1 7">Nucleus</location>
    </subcellularLocation>
</comment>
<evidence type="ECO:0000256" key="4">
    <source>
        <dbReference type="ARBA" id="ARBA00023159"/>
    </source>
</evidence>
<comment type="similarity">
    <text evidence="2 7">Belongs to the Mediator complex subunit 1 family.</text>
</comment>
<dbReference type="InterPro" id="IPR019680">
    <property type="entry name" value="Mediator_Med1"/>
</dbReference>
<dbReference type="GO" id="GO:0003712">
    <property type="term" value="F:transcription coregulator activity"/>
    <property type="evidence" value="ECO:0007669"/>
    <property type="project" value="InterPro"/>
</dbReference>
<name>A0AAV9J8N7_9PEZI</name>
<evidence type="ECO:0000256" key="1">
    <source>
        <dbReference type="ARBA" id="ARBA00004123"/>
    </source>
</evidence>
<gene>
    <name evidence="10" type="ORF">LTR36_007907</name>
</gene>
<evidence type="ECO:0000313" key="11">
    <source>
        <dbReference type="Proteomes" id="UP001324427"/>
    </source>
</evidence>
<evidence type="ECO:0000313" key="10">
    <source>
        <dbReference type="EMBL" id="KAK4541461.1"/>
    </source>
</evidence>
<evidence type="ECO:0000256" key="7">
    <source>
        <dbReference type="RuleBase" id="RU364059"/>
    </source>
</evidence>
<keyword evidence="6 7" id="KW-0539">Nucleus</keyword>
<protein>
    <recommendedName>
        <fullName evidence="7">Mediator of RNA polymerase II transcription subunit 1</fullName>
    </recommendedName>
    <alternativeName>
        <fullName evidence="7">Mediator complex subunit 1</fullName>
    </alternativeName>
</protein>
<dbReference type="PANTHER" id="PTHR35041">
    <property type="entry name" value="MEDIATOR OF RNA POLYMERASE II TRANSCRIPTION SUBUNIT 1"/>
    <property type="match status" value="1"/>
</dbReference>
<dbReference type="AlphaFoldDB" id="A0AAV9J8N7"/>
<keyword evidence="4 7" id="KW-0010">Activator</keyword>
<feature type="compositionally biased region" description="Low complexity" evidence="8">
    <location>
        <begin position="50"/>
        <end position="70"/>
    </location>
</feature>
<feature type="region of interest" description="Disordered" evidence="8">
    <location>
        <begin position="332"/>
        <end position="355"/>
    </location>
</feature>
<dbReference type="PANTHER" id="PTHR35041:SF4">
    <property type="entry name" value="MEDIATOR OF RNA POLYMERASE II TRANSCRIPTION SUBUNIT 1"/>
    <property type="match status" value="1"/>
</dbReference>
<evidence type="ECO:0000256" key="5">
    <source>
        <dbReference type="ARBA" id="ARBA00023163"/>
    </source>
</evidence>
<reference evidence="10 11" key="1">
    <citation type="submission" date="2021-11" db="EMBL/GenBank/DDBJ databases">
        <title>Black yeast isolated from Biological Soil Crust.</title>
        <authorList>
            <person name="Kurbessoian T."/>
        </authorList>
    </citation>
    <scope>NUCLEOTIDE SEQUENCE [LARGE SCALE GENOMIC DNA]</scope>
    <source>
        <strain evidence="10 11">CCFEE 5522</strain>
    </source>
</reference>
<evidence type="ECO:0000256" key="6">
    <source>
        <dbReference type="ARBA" id="ARBA00023242"/>
    </source>
</evidence>
<dbReference type="GO" id="GO:0045944">
    <property type="term" value="P:positive regulation of transcription by RNA polymerase II"/>
    <property type="evidence" value="ECO:0007669"/>
    <property type="project" value="UniProtKB-ARBA"/>
</dbReference>
<keyword evidence="3 7" id="KW-0805">Transcription regulation</keyword>
<evidence type="ECO:0000259" key="9">
    <source>
        <dbReference type="Pfam" id="PF10744"/>
    </source>
</evidence>
<accession>A0AAV9J8N7</accession>
<sequence>MATPTTSHPHHPGSASKKPTAHVTTPFGFPSPAPRSVPSPAATRKDQAAKTPVSHHTTSSTGSKTLGSTPMVHNLSQTGNTVGSSPGANMLGGFGTPIGLGLEGITPSQMNMNMATPGMAGVAMSMTMSDLGLTASGGQKRNEDDERRAKMRKVLNSIGRPKGRVSEEGIERVSRRVGFEHMLGTGSGKTAGDRVISMSGAKILIEVDLKGHVPRAVQVMFDSENAGLAAQAEPAAKVLLEDLQVLDGVAVNAKLDRFAADLERLAGVDRLCANQVNCFEALSGVYTSLRRLYEQEASVARELDVMRKKSGRPTVHAQGRLGTAIEYWQESAQVSTSTRTDDDMDVDQRDGSSDEALQAEDGIYRLRLGIESSPAGLYPSVRLSDTWLPDPLDLLPAADSLAGPPWQDPPPTGVVAAPGADADVMAIDGNQKLPDLRFTAQLDPPLVLPWQTASAVLQSVGLPAPQVFVAQAWHHLLLNPESTAPFDVSRHDALSLDAERGVSTLGGGAERDVTHRYTLDVVKPDMAFKLDGLLFAHPRQLVEMLPTLRQWACFGALVRGVFAAAIDTSTAAEEVGLGIIEDRGQQQQSSNHRDTQAPALSLADLLTPPIIPPPPLSSTDKAVPLPLPVHIALITSPAPTLSLTFPSSSSSSSAAGSSLGNVVVRVLPNAEIVVTGSEGLAGLAGPPDGNDGGVAMDGVDYAGDGGGGQMGVEMARALEVCGGDVGVWVEWVRGRGWGK</sequence>
<dbReference type="EMBL" id="JAVFHQ010000052">
    <property type="protein sequence ID" value="KAK4541461.1"/>
    <property type="molecule type" value="Genomic_DNA"/>
</dbReference>
<feature type="domain" description="Mediator complex subunit Med1" evidence="9">
    <location>
        <begin position="155"/>
        <end position="562"/>
    </location>
</feature>
<proteinExistence type="inferred from homology"/>
<comment type="caution">
    <text evidence="10">The sequence shown here is derived from an EMBL/GenBank/DDBJ whole genome shotgun (WGS) entry which is preliminary data.</text>
</comment>
<keyword evidence="11" id="KW-1185">Reference proteome</keyword>
<dbReference type="Proteomes" id="UP001324427">
    <property type="component" value="Unassembled WGS sequence"/>
</dbReference>
<organism evidence="10 11">
    <name type="scientific">Oleoguttula mirabilis</name>
    <dbReference type="NCBI Taxonomy" id="1507867"/>
    <lineage>
        <taxon>Eukaryota</taxon>
        <taxon>Fungi</taxon>
        <taxon>Dikarya</taxon>
        <taxon>Ascomycota</taxon>
        <taxon>Pezizomycotina</taxon>
        <taxon>Dothideomycetes</taxon>
        <taxon>Dothideomycetidae</taxon>
        <taxon>Mycosphaerellales</taxon>
        <taxon>Teratosphaeriaceae</taxon>
        <taxon>Oleoguttula</taxon>
    </lineage>
</organism>
<evidence type="ECO:0000256" key="2">
    <source>
        <dbReference type="ARBA" id="ARBA00006210"/>
    </source>
</evidence>
<evidence type="ECO:0000256" key="8">
    <source>
        <dbReference type="SAM" id="MobiDB-lite"/>
    </source>
</evidence>